<dbReference type="Pfam" id="PF00565">
    <property type="entry name" value="SNase"/>
    <property type="match status" value="1"/>
</dbReference>
<dbReference type="AlphaFoldDB" id="A0A2M6XE76"/>
<reference evidence="3" key="1">
    <citation type="submission" date="2017-09" db="EMBL/GenBank/DDBJ databases">
        <title>Depth-based differentiation of microbial function through sediment-hosted aquifers and enrichment of novel symbionts in the deep terrestrial subsurface.</title>
        <authorList>
            <person name="Probst A.J."/>
            <person name="Ladd B."/>
            <person name="Jarett J.K."/>
            <person name="Geller-Mcgrath D.E."/>
            <person name="Sieber C.M.K."/>
            <person name="Emerson J.B."/>
            <person name="Anantharaman K."/>
            <person name="Thomas B.C."/>
            <person name="Malmstrom R."/>
            <person name="Stieglmeier M."/>
            <person name="Klingl A."/>
            <person name="Woyke T."/>
            <person name="Ryan C.M."/>
            <person name="Banfield J.F."/>
        </authorList>
    </citation>
    <scope>NUCLEOTIDE SEQUENCE [LARGE SCALE GENOMIC DNA]</scope>
</reference>
<dbReference type="Proteomes" id="UP000228996">
    <property type="component" value="Unassembled WGS sequence"/>
</dbReference>
<dbReference type="EMBL" id="PEYO01000002">
    <property type="protein sequence ID" value="PIU03990.1"/>
    <property type="molecule type" value="Genomic_DNA"/>
</dbReference>
<dbReference type="InterPro" id="IPR016071">
    <property type="entry name" value="Staphylococal_nuclease_OB-fold"/>
</dbReference>
<feature type="domain" description="TNase-like" evidence="1">
    <location>
        <begin position="2"/>
        <end position="75"/>
    </location>
</feature>
<evidence type="ECO:0000259" key="1">
    <source>
        <dbReference type="Pfam" id="PF00565"/>
    </source>
</evidence>
<accession>A0A2M6XE76</accession>
<organism evidence="2 3">
    <name type="scientific">Candidatus Shapirobacteria bacterium CG08_land_8_20_14_0_20_39_18</name>
    <dbReference type="NCBI Taxonomy" id="1974883"/>
    <lineage>
        <taxon>Bacteria</taxon>
        <taxon>Candidatus Shapironibacteriota</taxon>
    </lineage>
</organism>
<name>A0A2M6XE76_9BACT</name>
<sequence>MLTKLTKGKRVIVKEQIIDQYGRPMALLYVNNNLINLEMLKSGWVRYHSDNTSQTESIKRIADETKKSKIGIWSSKCYQTINPDNPKCNIKGNTDKNSSARNYYFPGCAQYEFTIVEKDLGEAWFCTEAQAKKAGFTRAATCH</sequence>
<comment type="caution">
    <text evidence="2">The sequence shown here is derived from an EMBL/GenBank/DDBJ whole genome shotgun (WGS) entry which is preliminary data.</text>
</comment>
<dbReference type="InterPro" id="IPR035437">
    <property type="entry name" value="SNase_OB-fold_sf"/>
</dbReference>
<protein>
    <recommendedName>
        <fullName evidence="1">TNase-like domain-containing protein</fullName>
    </recommendedName>
</protein>
<dbReference type="SUPFAM" id="SSF50199">
    <property type="entry name" value="Staphylococcal nuclease"/>
    <property type="match status" value="1"/>
</dbReference>
<dbReference type="Gene3D" id="2.40.50.90">
    <property type="match status" value="1"/>
</dbReference>
<proteinExistence type="predicted"/>
<gene>
    <name evidence="2" type="ORF">COT44_00505</name>
</gene>
<evidence type="ECO:0000313" key="3">
    <source>
        <dbReference type="Proteomes" id="UP000228996"/>
    </source>
</evidence>
<evidence type="ECO:0000313" key="2">
    <source>
        <dbReference type="EMBL" id="PIU03990.1"/>
    </source>
</evidence>